<dbReference type="EMBL" id="JXTC01000516">
    <property type="protein sequence ID" value="PON48511.1"/>
    <property type="molecule type" value="Genomic_DNA"/>
</dbReference>
<organism evidence="2 3">
    <name type="scientific">Trema orientale</name>
    <name type="common">Charcoal tree</name>
    <name type="synonym">Celtis orientalis</name>
    <dbReference type="NCBI Taxonomy" id="63057"/>
    <lineage>
        <taxon>Eukaryota</taxon>
        <taxon>Viridiplantae</taxon>
        <taxon>Streptophyta</taxon>
        <taxon>Embryophyta</taxon>
        <taxon>Tracheophyta</taxon>
        <taxon>Spermatophyta</taxon>
        <taxon>Magnoliopsida</taxon>
        <taxon>eudicotyledons</taxon>
        <taxon>Gunneridae</taxon>
        <taxon>Pentapetalae</taxon>
        <taxon>rosids</taxon>
        <taxon>fabids</taxon>
        <taxon>Rosales</taxon>
        <taxon>Cannabaceae</taxon>
        <taxon>Trema</taxon>
    </lineage>
</organism>
<evidence type="ECO:0000313" key="3">
    <source>
        <dbReference type="Proteomes" id="UP000237000"/>
    </source>
</evidence>
<keyword evidence="3" id="KW-1185">Reference proteome</keyword>
<protein>
    <recommendedName>
        <fullName evidence="4">Secreted protein</fullName>
    </recommendedName>
</protein>
<dbReference type="OrthoDB" id="10274640at2759"/>
<gene>
    <name evidence="2" type="ORF">TorRG33x02_320300</name>
</gene>
<feature type="signal peptide" evidence="1">
    <location>
        <begin position="1"/>
        <end position="19"/>
    </location>
</feature>
<accession>A0A2P5BI92</accession>
<dbReference type="Proteomes" id="UP000237000">
    <property type="component" value="Unassembled WGS sequence"/>
</dbReference>
<evidence type="ECO:0000256" key="1">
    <source>
        <dbReference type="SAM" id="SignalP"/>
    </source>
</evidence>
<keyword evidence="1" id="KW-0732">Signal</keyword>
<proteinExistence type="predicted"/>
<reference evidence="3" key="1">
    <citation type="submission" date="2016-06" db="EMBL/GenBank/DDBJ databases">
        <title>Parallel loss of symbiosis genes in relatives of nitrogen-fixing non-legume Parasponia.</title>
        <authorList>
            <person name="Van Velzen R."/>
            <person name="Holmer R."/>
            <person name="Bu F."/>
            <person name="Rutten L."/>
            <person name="Van Zeijl A."/>
            <person name="Liu W."/>
            <person name="Santuari L."/>
            <person name="Cao Q."/>
            <person name="Sharma T."/>
            <person name="Shen D."/>
            <person name="Roswanjaya Y."/>
            <person name="Wardhani T."/>
            <person name="Kalhor M.S."/>
            <person name="Jansen J."/>
            <person name="Van den Hoogen J."/>
            <person name="Gungor B."/>
            <person name="Hartog M."/>
            <person name="Hontelez J."/>
            <person name="Verver J."/>
            <person name="Yang W.-C."/>
            <person name="Schijlen E."/>
            <person name="Repin R."/>
            <person name="Schilthuizen M."/>
            <person name="Schranz E."/>
            <person name="Heidstra R."/>
            <person name="Miyata K."/>
            <person name="Fedorova E."/>
            <person name="Kohlen W."/>
            <person name="Bisseling T."/>
            <person name="Smit S."/>
            <person name="Geurts R."/>
        </authorList>
    </citation>
    <scope>NUCLEOTIDE SEQUENCE [LARGE SCALE GENOMIC DNA]</scope>
    <source>
        <strain evidence="3">cv. RG33-2</strain>
    </source>
</reference>
<sequence length="102" mass="11655">MRMVKVNLSGLHLFSSISATIMFASSTFPALHNPSTTGLYIKGFDTRLLRFNSIRKSRASCSLLSLHRAWIRTEKVYPFGATFLAFISRQSFKPRFSHPDRQ</sequence>
<name>A0A2P5BI92_TREOI</name>
<comment type="caution">
    <text evidence="2">The sequence shown here is derived from an EMBL/GenBank/DDBJ whole genome shotgun (WGS) entry which is preliminary data.</text>
</comment>
<dbReference type="AlphaFoldDB" id="A0A2P5BI92"/>
<dbReference type="InParanoid" id="A0A2P5BI92"/>
<evidence type="ECO:0008006" key="4">
    <source>
        <dbReference type="Google" id="ProtNLM"/>
    </source>
</evidence>
<feature type="chain" id="PRO_5015136828" description="Secreted protein" evidence="1">
    <location>
        <begin position="20"/>
        <end position="102"/>
    </location>
</feature>
<evidence type="ECO:0000313" key="2">
    <source>
        <dbReference type="EMBL" id="PON48511.1"/>
    </source>
</evidence>